<feature type="transmembrane region" description="Helical" evidence="1">
    <location>
        <begin position="212"/>
        <end position="229"/>
    </location>
</feature>
<proteinExistence type="predicted"/>
<feature type="transmembrane region" description="Helical" evidence="1">
    <location>
        <begin position="107"/>
        <end position="129"/>
    </location>
</feature>
<keyword evidence="1" id="KW-0812">Transmembrane</keyword>
<keyword evidence="3" id="KW-1185">Reference proteome</keyword>
<evidence type="ECO:0000256" key="1">
    <source>
        <dbReference type="SAM" id="Phobius"/>
    </source>
</evidence>
<keyword evidence="1" id="KW-0472">Membrane</keyword>
<reference evidence="2" key="1">
    <citation type="submission" date="2021-01" db="EMBL/GenBank/DDBJ databases">
        <title>Whole genome shotgun sequence of Dactylosporangium siamense NBRC 106093.</title>
        <authorList>
            <person name="Komaki H."/>
            <person name="Tamura T."/>
        </authorList>
    </citation>
    <scope>NUCLEOTIDE SEQUENCE</scope>
    <source>
        <strain evidence="2">NBRC 106093</strain>
    </source>
</reference>
<dbReference type="RefSeq" id="WP_203849015.1">
    <property type="nucleotide sequence ID" value="NZ_BAAAVW010000017.1"/>
</dbReference>
<organism evidence="2 3">
    <name type="scientific">Dactylosporangium siamense</name>
    <dbReference type="NCBI Taxonomy" id="685454"/>
    <lineage>
        <taxon>Bacteria</taxon>
        <taxon>Bacillati</taxon>
        <taxon>Actinomycetota</taxon>
        <taxon>Actinomycetes</taxon>
        <taxon>Micromonosporales</taxon>
        <taxon>Micromonosporaceae</taxon>
        <taxon>Dactylosporangium</taxon>
    </lineage>
</organism>
<keyword evidence="1" id="KW-1133">Transmembrane helix</keyword>
<gene>
    <name evidence="2" type="ORF">Dsi01nite_053140</name>
</gene>
<feature type="transmembrane region" description="Helical" evidence="1">
    <location>
        <begin position="150"/>
        <end position="171"/>
    </location>
</feature>
<feature type="transmembrane region" description="Helical" evidence="1">
    <location>
        <begin position="59"/>
        <end position="76"/>
    </location>
</feature>
<feature type="transmembrane region" description="Helical" evidence="1">
    <location>
        <begin position="32"/>
        <end position="52"/>
    </location>
</feature>
<protein>
    <submittedName>
        <fullName evidence="2">Divalent heavy-metal cations transporter</fullName>
    </submittedName>
</protein>
<dbReference type="Proteomes" id="UP000660611">
    <property type="component" value="Unassembled WGS sequence"/>
</dbReference>
<evidence type="ECO:0000313" key="2">
    <source>
        <dbReference type="EMBL" id="GIG47273.1"/>
    </source>
</evidence>
<sequence length="230" mass="23287">MIGAGAWAMLAAASLLLGAVVALTVRVPPKVVGNVMGFGAGALVAALAYELIPTGHVSDWLIWVNFGIGALVFYGLDSLLERRSATGGGAGVSIALGALLDGVPESIVLGVGMAVGGTVSIGFFVAVLVSNVPESLSSTADLRRTHSAAWIYRLWAAIVVCSGLAAVLGYALASHLSNVDGRYVQALAAGSVLTMLADSMMPEAFSRGGRPIALLTALGFAVAAYLTTLD</sequence>
<accession>A0A919PRW1</accession>
<name>A0A919PRW1_9ACTN</name>
<dbReference type="EMBL" id="BONQ01000082">
    <property type="protein sequence ID" value="GIG47273.1"/>
    <property type="molecule type" value="Genomic_DNA"/>
</dbReference>
<evidence type="ECO:0000313" key="3">
    <source>
        <dbReference type="Proteomes" id="UP000660611"/>
    </source>
</evidence>
<comment type="caution">
    <text evidence="2">The sequence shown here is derived from an EMBL/GenBank/DDBJ whole genome shotgun (WGS) entry which is preliminary data.</text>
</comment>
<dbReference type="AlphaFoldDB" id="A0A919PRW1"/>